<dbReference type="EMBL" id="OX465079">
    <property type="protein sequence ID" value="CAI9276802.1"/>
    <property type="molecule type" value="Genomic_DNA"/>
</dbReference>
<reference evidence="2" key="1">
    <citation type="submission" date="2023-04" db="EMBL/GenBank/DDBJ databases">
        <authorList>
            <person name="Vijverberg K."/>
            <person name="Xiong W."/>
            <person name="Schranz E."/>
        </authorList>
    </citation>
    <scope>NUCLEOTIDE SEQUENCE</scope>
</reference>
<keyword evidence="3" id="KW-1185">Reference proteome</keyword>
<accession>A0AA35YN17</accession>
<name>A0AA35YN17_LACSI</name>
<gene>
    <name evidence="2" type="ORF">LSALG_LOCUS16767</name>
</gene>
<proteinExistence type="predicted"/>
<sequence length="221" mass="24267">MVAAANWVCRSGTNEAYLTTLQDAIGNIKEELHDLEAKCRVLFEQNCIVSCEKSTSEDHVATLEGQTERLKTIESTKFASGIHGIHKACEALGFEKGKRLGGLSIIADESKALDPVHVARRTEEADIDLSSLAKMDFAGHFHLGELDYDNFRQYCPRSGPGGSFLKLGGLICVCAFCSLCKDYDSLRPRVASLHRFCSSSVGDQLLLLHGKYAQPLYFAFA</sequence>
<dbReference type="Proteomes" id="UP001177003">
    <property type="component" value="Chromosome 3"/>
</dbReference>
<evidence type="ECO:0000313" key="2">
    <source>
        <dbReference type="EMBL" id="CAI9276802.1"/>
    </source>
</evidence>
<feature type="coiled-coil region" evidence="1">
    <location>
        <begin position="18"/>
        <end position="45"/>
    </location>
</feature>
<evidence type="ECO:0000313" key="3">
    <source>
        <dbReference type="Proteomes" id="UP001177003"/>
    </source>
</evidence>
<keyword evidence="1" id="KW-0175">Coiled coil</keyword>
<protein>
    <submittedName>
        <fullName evidence="2">Uncharacterized protein</fullName>
    </submittedName>
</protein>
<dbReference type="AlphaFoldDB" id="A0AA35YN17"/>
<evidence type="ECO:0000256" key="1">
    <source>
        <dbReference type="SAM" id="Coils"/>
    </source>
</evidence>
<organism evidence="2 3">
    <name type="scientific">Lactuca saligna</name>
    <name type="common">Willowleaf lettuce</name>
    <dbReference type="NCBI Taxonomy" id="75948"/>
    <lineage>
        <taxon>Eukaryota</taxon>
        <taxon>Viridiplantae</taxon>
        <taxon>Streptophyta</taxon>
        <taxon>Embryophyta</taxon>
        <taxon>Tracheophyta</taxon>
        <taxon>Spermatophyta</taxon>
        <taxon>Magnoliopsida</taxon>
        <taxon>eudicotyledons</taxon>
        <taxon>Gunneridae</taxon>
        <taxon>Pentapetalae</taxon>
        <taxon>asterids</taxon>
        <taxon>campanulids</taxon>
        <taxon>Asterales</taxon>
        <taxon>Asteraceae</taxon>
        <taxon>Cichorioideae</taxon>
        <taxon>Cichorieae</taxon>
        <taxon>Lactucinae</taxon>
        <taxon>Lactuca</taxon>
    </lineage>
</organism>